<dbReference type="Proteomes" id="UP000246278">
    <property type="component" value="Unassembled WGS sequence"/>
</dbReference>
<sequence>MRKKHTDHSENRTFEKITFDEKNPACGIYEECTFIHCNMNNADLSGITFRNCLFEGCDLSLARLRETGFQEIRFANCKLLGMQFCDCRKLLLEFEFESCLLKLSVFNKLVIKNTRFTDCNLQEADFTGTDLTGTVFTNCDLMRATFEHTTLEEADLRSAYNFSINPETNRIRKARFSLTGVTGLLDVYGIEIE</sequence>
<dbReference type="RefSeq" id="WP_110023083.1">
    <property type="nucleotide sequence ID" value="NZ_PDNZ01000004.1"/>
</dbReference>
<evidence type="ECO:0000313" key="2">
    <source>
        <dbReference type="Proteomes" id="UP000246278"/>
    </source>
</evidence>
<dbReference type="PANTHER" id="PTHR42999:SF1">
    <property type="entry name" value="PENTAPEPTIDE REPEAT-CONTAINING PROTEIN"/>
    <property type="match status" value="1"/>
</dbReference>
<accession>A0A317T6R9</accession>
<dbReference type="Pfam" id="PF13599">
    <property type="entry name" value="Pentapeptide_4"/>
    <property type="match status" value="1"/>
</dbReference>
<evidence type="ECO:0008006" key="3">
    <source>
        <dbReference type="Google" id="ProtNLM"/>
    </source>
</evidence>
<protein>
    <recommendedName>
        <fullName evidence="3">Pentapeptide repeat-containing protein</fullName>
    </recommendedName>
</protein>
<dbReference type="AlphaFoldDB" id="A0A317T6R9"/>
<keyword evidence="2" id="KW-1185">Reference proteome</keyword>
<evidence type="ECO:0000313" key="1">
    <source>
        <dbReference type="EMBL" id="PWW81950.1"/>
    </source>
</evidence>
<dbReference type="EMBL" id="PDNZ01000004">
    <property type="protein sequence ID" value="PWW81950.1"/>
    <property type="molecule type" value="Genomic_DNA"/>
</dbReference>
<dbReference type="SUPFAM" id="SSF141571">
    <property type="entry name" value="Pentapeptide repeat-like"/>
    <property type="match status" value="1"/>
</dbReference>
<reference evidence="2" key="1">
    <citation type="submission" date="2017-10" db="EMBL/GenBank/DDBJ databases">
        <authorList>
            <person name="Gaisin V.A."/>
            <person name="Rysina M.S."/>
            <person name="Grouzdev D.S."/>
        </authorList>
    </citation>
    <scope>NUCLEOTIDE SEQUENCE [LARGE SCALE GENOMIC DNA]</scope>
    <source>
        <strain evidence="2">V1</strain>
    </source>
</reference>
<dbReference type="OrthoDB" id="67652at2"/>
<dbReference type="PANTHER" id="PTHR42999">
    <property type="entry name" value="ANTIBIOTIC RESISTANCE PROTEIN MCBG"/>
    <property type="match status" value="1"/>
</dbReference>
<dbReference type="InterPro" id="IPR001646">
    <property type="entry name" value="5peptide_repeat"/>
</dbReference>
<dbReference type="InterPro" id="IPR052949">
    <property type="entry name" value="PA_immunity-related"/>
</dbReference>
<name>A0A317T6R9_9CHLB</name>
<comment type="caution">
    <text evidence="1">The sequence shown here is derived from an EMBL/GenBank/DDBJ whole genome shotgun (WGS) entry which is preliminary data.</text>
</comment>
<organism evidence="1 2">
    <name type="scientific">Prosthecochloris marina</name>
    <dbReference type="NCBI Taxonomy" id="2017681"/>
    <lineage>
        <taxon>Bacteria</taxon>
        <taxon>Pseudomonadati</taxon>
        <taxon>Chlorobiota</taxon>
        <taxon>Chlorobiia</taxon>
        <taxon>Chlorobiales</taxon>
        <taxon>Chlorobiaceae</taxon>
        <taxon>Prosthecochloris</taxon>
    </lineage>
</organism>
<proteinExistence type="predicted"/>
<gene>
    <name evidence="1" type="ORF">CR164_06205</name>
</gene>
<dbReference type="Gene3D" id="2.160.20.80">
    <property type="entry name" value="E3 ubiquitin-protein ligase SopA"/>
    <property type="match status" value="1"/>
</dbReference>
<dbReference type="Pfam" id="PF00805">
    <property type="entry name" value="Pentapeptide"/>
    <property type="match status" value="1"/>
</dbReference>